<proteinExistence type="predicted"/>
<dbReference type="Proteomes" id="UP000541426">
    <property type="component" value="Unassembled WGS sequence"/>
</dbReference>
<evidence type="ECO:0000313" key="3">
    <source>
        <dbReference type="Proteomes" id="UP000541426"/>
    </source>
</evidence>
<keyword evidence="1" id="KW-0732">Signal</keyword>
<dbReference type="AlphaFoldDB" id="A0A7W6GR28"/>
<organism evidence="2 3">
    <name type="scientific">Sagittula marina</name>
    <dbReference type="NCBI Taxonomy" id="943940"/>
    <lineage>
        <taxon>Bacteria</taxon>
        <taxon>Pseudomonadati</taxon>
        <taxon>Pseudomonadota</taxon>
        <taxon>Alphaproteobacteria</taxon>
        <taxon>Rhodobacterales</taxon>
        <taxon>Roseobacteraceae</taxon>
        <taxon>Sagittula</taxon>
    </lineage>
</organism>
<reference evidence="2 3" key="1">
    <citation type="submission" date="2020-08" db="EMBL/GenBank/DDBJ databases">
        <title>Genomic Encyclopedia of Type Strains, Phase IV (KMG-IV): sequencing the most valuable type-strain genomes for metagenomic binning, comparative biology and taxonomic classification.</title>
        <authorList>
            <person name="Goeker M."/>
        </authorList>
    </citation>
    <scope>NUCLEOTIDE SEQUENCE [LARGE SCALE GENOMIC DNA]</scope>
    <source>
        <strain evidence="2 3">DSM 102235</strain>
    </source>
</reference>
<evidence type="ECO:0008006" key="4">
    <source>
        <dbReference type="Google" id="ProtNLM"/>
    </source>
</evidence>
<accession>A0A7W6GR28</accession>
<feature type="chain" id="PRO_5031446862" description="DUF2946 domain-containing protein" evidence="1">
    <location>
        <begin position="26"/>
        <end position="116"/>
    </location>
</feature>
<name>A0A7W6GR28_9RHOB</name>
<evidence type="ECO:0000313" key="2">
    <source>
        <dbReference type="EMBL" id="MBB3984976.1"/>
    </source>
</evidence>
<dbReference type="RefSeq" id="WP_183964157.1">
    <property type="nucleotide sequence ID" value="NZ_BAABBZ010000059.1"/>
</dbReference>
<feature type="signal peptide" evidence="1">
    <location>
        <begin position="1"/>
        <end position="25"/>
    </location>
</feature>
<evidence type="ECO:0000256" key="1">
    <source>
        <dbReference type="SAM" id="SignalP"/>
    </source>
</evidence>
<protein>
    <recommendedName>
        <fullName evidence="4">DUF2946 domain-containing protein</fullName>
    </recommendedName>
</protein>
<comment type="caution">
    <text evidence="2">The sequence shown here is derived from an EMBL/GenBank/DDBJ whole genome shotgun (WGS) entry which is preliminary data.</text>
</comment>
<dbReference type="EMBL" id="JACIEJ010000003">
    <property type="protein sequence ID" value="MBB3984976.1"/>
    <property type="molecule type" value="Genomic_DNA"/>
</dbReference>
<sequence length="116" mass="12643">MSTRVPLICVLVLGLCLALTSVVSAMLMAPEQGDRERAIFVMTFGEGDLCADHDGHGTHEHRCPFCHATPQAPELSAPTLELAFAPHDLWRQGEALHRAAQGRNINHSTRAPPRIV</sequence>
<keyword evidence="3" id="KW-1185">Reference proteome</keyword>
<gene>
    <name evidence="2" type="ORF">GGQ68_001305</name>
</gene>